<gene>
    <name evidence="3" type="ORF">KI688_010664</name>
</gene>
<dbReference type="InterPro" id="IPR004177">
    <property type="entry name" value="DDHD_dom"/>
</dbReference>
<dbReference type="InterPro" id="IPR058055">
    <property type="entry name" value="PA-PLA1"/>
</dbReference>
<evidence type="ECO:0000313" key="3">
    <source>
        <dbReference type="EMBL" id="KAG9068396.1"/>
    </source>
</evidence>
<feature type="compositionally biased region" description="Low complexity" evidence="1">
    <location>
        <begin position="704"/>
        <end position="716"/>
    </location>
</feature>
<feature type="region of interest" description="Disordered" evidence="1">
    <location>
        <begin position="473"/>
        <end position="548"/>
    </location>
</feature>
<dbReference type="GO" id="GO:0005737">
    <property type="term" value="C:cytoplasm"/>
    <property type="evidence" value="ECO:0007669"/>
    <property type="project" value="TreeGrafter"/>
</dbReference>
<dbReference type="AlphaFoldDB" id="A0A9P8BUS3"/>
<feature type="compositionally biased region" description="Basic and acidic residues" evidence="1">
    <location>
        <begin position="433"/>
        <end position="443"/>
    </location>
</feature>
<dbReference type="PANTHER" id="PTHR23509:SF10">
    <property type="entry name" value="LD21067P"/>
    <property type="match status" value="1"/>
</dbReference>
<protein>
    <recommendedName>
        <fullName evidence="2">DDHD domain-containing protein</fullName>
    </recommendedName>
</protein>
<feature type="compositionally biased region" description="Low complexity" evidence="1">
    <location>
        <begin position="891"/>
        <end position="905"/>
    </location>
</feature>
<evidence type="ECO:0000313" key="4">
    <source>
        <dbReference type="Proteomes" id="UP000707451"/>
    </source>
</evidence>
<feature type="compositionally biased region" description="Basic and acidic residues" evidence="1">
    <location>
        <begin position="525"/>
        <end position="537"/>
    </location>
</feature>
<organism evidence="3 4">
    <name type="scientific">Linnemannia hyalina</name>
    <dbReference type="NCBI Taxonomy" id="64524"/>
    <lineage>
        <taxon>Eukaryota</taxon>
        <taxon>Fungi</taxon>
        <taxon>Fungi incertae sedis</taxon>
        <taxon>Mucoromycota</taxon>
        <taxon>Mortierellomycotina</taxon>
        <taxon>Mortierellomycetes</taxon>
        <taxon>Mortierellales</taxon>
        <taxon>Mortierellaceae</taxon>
        <taxon>Linnemannia</taxon>
    </lineage>
</organism>
<feature type="compositionally biased region" description="Low complexity" evidence="1">
    <location>
        <begin position="762"/>
        <end position="776"/>
    </location>
</feature>
<feature type="compositionally biased region" description="Low complexity" evidence="1">
    <location>
        <begin position="723"/>
        <end position="747"/>
    </location>
</feature>
<dbReference type="GO" id="GO:0004620">
    <property type="term" value="F:phospholipase activity"/>
    <property type="evidence" value="ECO:0007669"/>
    <property type="project" value="TreeGrafter"/>
</dbReference>
<dbReference type="GO" id="GO:0046872">
    <property type="term" value="F:metal ion binding"/>
    <property type="evidence" value="ECO:0007669"/>
    <property type="project" value="InterPro"/>
</dbReference>
<dbReference type="Proteomes" id="UP000707451">
    <property type="component" value="Unassembled WGS sequence"/>
</dbReference>
<feature type="region of interest" description="Disordered" evidence="1">
    <location>
        <begin position="195"/>
        <end position="239"/>
    </location>
</feature>
<dbReference type="OrthoDB" id="431378at2759"/>
<feature type="compositionally biased region" description="Basic and acidic residues" evidence="1">
    <location>
        <begin position="778"/>
        <end position="798"/>
    </location>
</feature>
<evidence type="ECO:0000256" key="1">
    <source>
        <dbReference type="SAM" id="MobiDB-lite"/>
    </source>
</evidence>
<feature type="domain" description="DDHD" evidence="2">
    <location>
        <begin position="250"/>
        <end position="679"/>
    </location>
</feature>
<keyword evidence="4" id="KW-1185">Reference proteome</keyword>
<feature type="compositionally biased region" description="Low complexity" evidence="1">
    <location>
        <begin position="404"/>
        <end position="426"/>
    </location>
</feature>
<dbReference type="PANTHER" id="PTHR23509">
    <property type="entry name" value="PA-PL1 PHOSPHOLIPASE FAMILY"/>
    <property type="match status" value="1"/>
</dbReference>
<feature type="compositionally biased region" description="Polar residues" evidence="1">
    <location>
        <begin position="824"/>
        <end position="842"/>
    </location>
</feature>
<accession>A0A9P8BUS3</accession>
<feature type="region of interest" description="Disordered" evidence="1">
    <location>
        <begin position="1"/>
        <end position="43"/>
    </location>
</feature>
<feature type="compositionally biased region" description="Low complexity" evidence="1">
    <location>
        <begin position="916"/>
        <end position="928"/>
    </location>
</feature>
<dbReference type="PROSITE" id="PS51043">
    <property type="entry name" value="DDHD"/>
    <property type="match status" value="1"/>
</dbReference>
<feature type="compositionally biased region" description="Low complexity" evidence="1">
    <location>
        <begin position="13"/>
        <end position="29"/>
    </location>
</feature>
<feature type="region of interest" description="Disordered" evidence="1">
    <location>
        <begin position="374"/>
        <end position="444"/>
    </location>
</feature>
<dbReference type="Pfam" id="PF02862">
    <property type="entry name" value="DDHD"/>
    <property type="match status" value="1"/>
</dbReference>
<feature type="compositionally biased region" description="Low complexity" evidence="1">
    <location>
        <begin position="538"/>
        <end position="547"/>
    </location>
</feature>
<sequence length="948" mass="103029">MSDTGATINQGDTASSPTTPQAQQAQTQEPSPPTAKPDQQQPHQAHHVIFVVHGMGRQLEVPFGNYEKNVSYFVDNTRTVLQSQFHDLETDVHIIPIEWHAKLHSMVDERMALTSLRTVPKVRLVMNDYMADILYYFNPHFGTQILQMIVEELNEAYDTFMEKHPDFNGKISVYALSLGGVAMFDILTCLDDDEPEDMSQSATTSTSTSDRQDGATAQTTGTEDVQEPPARKTRVRKQDQPKFRAVIPKLKFRPEHLFTVGSPVGAVMVMRNLDWETFHPPDDIIHHNLFHPFDPLGYRLEPLIDPVFAGIPAAAVSSYQSQLFPSLSLPSLPSLQLPESISAFWENRVPTLPRPSIPTLSSISLMTQSLKAGRWLPGSGANKDDEEGSSSSQDSDSDDDHQETSTSAATATTTPAGASSPATSVSNSDAEESPSKDVKKQEQTDSIMTFMDGGDASVSEFMGAATAATYLEQTEDPSNSGSSGVARPADAAAIKAQNDTTTKSPRDGRQPPARRPSVGPRRISSRVEDDEQRREAGEGAATAGAKRTMLDVAEESVLGMKDGGTPATAQEMALGAGAKSHVIQESIIRSMPEGESSSNSAADADNDIKADVEGTTTSKTRKNVHVEGRATKLPYRIDHVLQETTVDQYTNEYLLGMRSHFKYWGNRDVAYHILKTMLGPVDLEAEKEVLDLKLNAPAQPPPSSTTTNTPQEAAAEAKAKTLAMASSTGRAAGRATAATMRSRSGTTGSVSDSDVKKQNRMSFSFSFFSGGQSNSSTDDVREQQTEEERRKRRERQEAVDEDLAMMGEEGELFGYRYSDEDGSSSKANESTTKTLFQSSPWSSKRGDGDDVMQEADSTCTWTTSTTMMTTTTTTARTSGTKRRISVERKASSTVGTTSSTAFVAVQKKVKGDSESSESGGEDAVAVEVDVPELARPAKLHHRATRVEE</sequence>
<dbReference type="SMART" id="SM01127">
    <property type="entry name" value="DDHD"/>
    <property type="match status" value="1"/>
</dbReference>
<dbReference type="EMBL" id="JAHRHY010000006">
    <property type="protein sequence ID" value="KAG9068396.1"/>
    <property type="molecule type" value="Genomic_DNA"/>
</dbReference>
<evidence type="ECO:0000259" key="2">
    <source>
        <dbReference type="PROSITE" id="PS51043"/>
    </source>
</evidence>
<feature type="compositionally biased region" description="Polar residues" evidence="1">
    <location>
        <begin position="1"/>
        <end position="12"/>
    </location>
</feature>
<feature type="region of interest" description="Disordered" evidence="1">
    <location>
        <begin position="872"/>
        <end position="948"/>
    </location>
</feature>
<proteinExistence type="predicted"/>
<feature type="region of interest" description="Disordered" evidence="1">
    <location>
        <begin position="818"/>
        <end position="853"/>
    </location>
</feature>
<feature type="region of interest" description="Disordered" evidence="1">
    <location>
        <begin position="695"/>
        <end position="800"/>
    </location>
</feature>
<feature type="compositionally biased region" description="Low complexity" evidence="1">
    <location>
        <begin position="199"/>
        <end position="209"/>
    </location>
</feature>
<name>A0A9P8BUS3_9FUNG</name>
<feature type="compositionally biased region" description="Basic residues" evidence="1">
    <location>
        <begin position="937"/>
        <end position="948"/>
    </location>
</feature>
<comment type="caution">
    <text evidence="3">The sequence shown here is derived from an EMBL/GenBank/DDBJ whole genome shotgun (WGS) entry which is preliminary data.</text>
</comment>
<reference evidence="3" key="1">
    <citation type="submission" date="2021-06" db="EMBL/GenBank/DDBJ databases">
        <title>Genome Sequence of Mortierella hyaline Strain SCG-10, a Cold-Adapted, Nitrate-Reducing Fungus Isolated from Soil in Minnesota, USA.</title>
        <authorList>
            <person name="Aldossari N."/>
        </authorList>
    </citation>
    <scope>NUCLEOTIDE SEQUENCE</scope>
    <source>
        <strain evidence="3">SCG-10</strain>
    </source>
</reference>